<sequence length="301" mass="35123">MSVVDISSLFRRSHNFQWYWNSKADPSSYNDKWMKYTDIENEIIEDAFDTHRKEVEIDGGYIIDLAQLVQYSNMNNNTRQQIKRIASDSKTTANIHLREERFSSPISLVSTSPDKTIENKEKNKIRLQLLRGTVHFPSSYLWFITSRNATFADIVEEAAHGIMKEGTDIGKKREAEWLASKLLSVKHYGEGIDRLHDDGIPGEIGRMCVLLYTTDSFLFKSINCVLRDTENITRKRLNILGPFSALLSFYLEQIQTIGVDTVYRGINLTDEERYNYMNQHAIHYLSFYIYEHESRISKHVW</sequence>
<dbReference type="SUPFAM" id="SSF117839">
    <property type="entry name" value="WWE domain"/>
    <property type="match status" value="1"/>
</dbReference>
<name>A0A815EP45_9BILA</name>
<comment type="caution">
    <text evidence="2">The sequence shown here is derived from an EMBL/GenBank/DDBJ whole genome shotgun (WGS) entry which is preliminary data.</text>
</comment>
<dbReference type="InterPro" id="IPR004170">
    <property type="entry name" value="WWE_dom"/>
</dbReference>
<dbReference type="SMART" id="SM00678">
    <property type="entry name" value="WWE"/>
    <property type="match status" value="1"/>
</dbReference>
<dbReference type="Gene3D" id="3.30.720.50">
    <property type="match status" value="1"/>
</dbReference>
<evidence type="ECO:0000313" key="3">
    <source>
        <dbReference type="Proteomes" id="UP000663864"/>
    </source>
</evidence>
<dbReference type="GO" id="GO:0008270">
    <property type="term" value="F:zinc ion binding"/>
    <property type="evidence" value="ECO:0007669"/>
    <property type="project" value="InterPro"/>
</dbReference>
<evidence type="ECO:0000259" key="1">
    <source>
        <dbReference type="PROSITE" id="PS50918"/>
    </source>
</evidence>
<dbReference type="Pfam" id="PF02825">
    <property type="entry name" value="WWE"/>
    <property type="match status" value="1"/>
</dbReference>
<evidence type="ECO:0000313" key="2">
    <source>
        <dbReference type="EMBL" id="CAF1314152.1"/>
    </source>
</evidence>
<reference evidence="2" key="1">
    <citation type="submission" date="2021-02" db="EMBL/GenBank/DDBJ databases">
        <authorList>
            <person name="Nowell W R."/>
        </authorList>
    </citation>
    <scope>NUCLEOTIDE SEQUENCE</scope>
</reference>
<proteinExistence type="predicted"/>
<gene>
    <name evidence="2" type="ORF">ZHD862_LOCUS28656</name>
</gene>
<dbReference type="InterPro" id="IPR018123">
    <property type="entry name" value="WWE-dom_subgr"/>
</dbReference>
<accession>A0A815EP45</accession>
<dbReference type="PROSITE" id="PS50918">
    <property type="entry name" value="WWE"/>
    <property type="match status" value="1"/>
</dbReference>
<dbReference type="EMBL" id="CAJNOT010002417">
    <property type="protein sequence ID" value="CAF1314152.1"/>
    <property type="molecule type" value="Genomic_DNA"/>
</dbReference>
<dbReference type="Proteomes" id="UP000663864">
    <property type="component" value="Unassembled WGS sequence"/>
</dbReference>
<dbReference type="InterPro" id="IPR037197">
    <property type="entry name" value="WWE_dom_sf"/>
</dbReference>
<protein>
    <recommendedName>
        <fullName evidence="1">WWE domain-containing protein</fullName>
    </recommendedName>
</protein>
<dbReference type="AlphaFoldDB" id="A0A815EP45"/>
<organism evidence="2 3">
    <name type="scientific">Rotaria sordida</name>
    <dbReference type="NCBI Taxonomy" id="392033"/>
    <lineage>
        <taxon>Eukaryota</taxon>
        <taxon>Metazoa</taxon>
        <taxon>Spiralia</taxon>
        <taxon>Gnathifera</taxon>
        <taxon>Rotifera</taxon>
        <taxon>Eurotatoria</taxon>
        <taxon>Bdelloidea</taxon>
        <taxon>Philodinida</taxon>
        <taxon>Philodinidae</taxon>
        <taxon>Rotaria</taxon>
    </lineage>
</organism>
<feature type="domain" description="WWE" evidence="1">
    <location>
        <begin position="2"/>
        <end position="84"/>
    </location>
</feature>